<dbReference type="SUPFAM" id="SSF103473">
    <property type="entry name" value="MFS general substrate transporter"/>
    <property type="match status" value="1"/>
</dbReference>
<feature type="transmembrane region" description="Helical" evidence="7">
    <location>
        <begin position="113"/>
        <end position="137"/>
    </location>
</feature>
<dbReference type="InterPro" id="IPR020846">
    <property type="entry name" value="MFS_dom"/>
</dbReference>
<feature type="transmembrane region" description="Helical" evidence="7">
    <location>
        <begin position="470"/>
        <end position="491"/>
    </location>
</feature>
<keyword evidence="3 7" id="KW-0812">Transmembrane</keyword>
<dbReference type="InterPro" id="IPR036259">
    <property type="entry name" value="MFS_trans_sf"/>
</dbReference>
<feature type="region of interest" description="Disordered" evidence="6">
    <location>
        <begin position="235"/>
        <end position="266"/>
    </location>
</feature>
<feature type="transmembrane region" description="Helical" evidence="7">
    <location>
        <begin position="298"/>
        <end position="315"/>
    </location>
</feature>
<keyword evidence="4 7" id="KW-1133">Transmembrane helix</keyword>
<dbReference type="GO" id="GO:0016020">
    <property type="term" value="C:membrane"/>
    <property type="evidence" value="ECO:0007669"/>
    <property type="project" value="UniProtKB-SubCell"/>
</dbReference>
<feature type="transmembrane region" description="Helical" evidence="7">
    <location>
        <begin position="83"/>
        <end position="101"/>
    </location>
</feature>
<feature type="transmembrane region" description="Helical" evidence="7">
    <location>
        <begin position="391"/>
        <end position="413"/>
    </location>
</feature>
<evidence type="ECO:0000256" key="2">
    <source>
        <dbReference type="ARBA" id="ARBA00022448"/>
    </source>
</evidence>
<dbReference type="GO" id="GO:0022857">
    <property type="term" value="F:transmembrane transporter activity"/>
    <property type="evidence" value="ECO:0007669"/>
    <property type="project" value="InterPro"/>
</dbReference>
<dbReference type="CDD" id="cd17325">
    <property type="entry name" value="MFS_MdtG_SLC18_like"/>
    <property type="match status" value="1"/>
</dbReference>
<comment type="subcellular location">
    <subcellularLocation>
        <location evidence="1">Membrane</location>
        <topology evidence="1">Multi-pass membrane protein</topology>
    </subcellularLocation>
</comment>
<evidence type="ECO:0000256" key="1">
    <source>
        <dbReference type="ARBA" id="ARBA00004141"/>
    </source>
</evidence>
<keyword evidence="2" id="KW-0813">Transport</keyword>
<feature type="compositionally biased region" description="Polar residues" evidence="6">
    <location>
        <begin position="235"/>
        <end position="257"/>
    </location>
</feature>
<dbReference type="Gene3D" id="1.20.1250.20">
    <property type="entry name" value="MFS general substrate transporter like domains"/>
    <property type="match status" value="1"/>
</dbReference>
<dbReference type="Proteomes" id="UP000034680">
    <property type="component" value="Unassembled WGS sequence"/>
</dbReference>
<proteinExistence type="predicted"/>
<name>A0A0G2FQ13_9PEZI</name>
<gene>
    <name evidence="9" type="ORF">UCDDA912_g03926</name>
</gene>
<dbReference type="PANTHER" id="PTHR23506:SF37">
    <property type="entry name" value="MAJOR FACILITATOR SUPERFAMILY (MFS) PROFILE DOMAIN-CONTAINING PROTEIN"/>
    <property type="match status" value="1"/>
</dbReference>
<feature type="transmembrane region" description="Helical" evidence="7">
    <location>
        <begin position="174"/>
        <end position="193"/>
    </location>
</feature>
<evidence type="ECO:0000256" key="7">
    <source>
        <dbReference type="SAM" id="Phobius"/>
    </source>
</evidence>
<feature type="domain" description="Major facilitator superfamily (MFS) profile" evidence="8">
    <location>
        <begin position="38"/>
        <end position="493"/>
    </location>
</feature>
<evidence type="ECO:0000256" key="4">
    <source>
        <dbReference type="ARBA" id="ARBA00022989"/>
    </source>
</evidence>
<feature type="transmembrane region" description="Helical" evidence="7">
    <location>
        <begin position="363"/>
        <end position="379"/>
    </location>
</feature>
<evidence type="ECO:0000256" key="6">
    <source>
        <dbReference type="SAM" id="MobiDB-lite"/>
    </source>
</evidence>
<dbReference type="OrthoDB" id="5086884at2759"/>
<reference evidence="9 10" key="1">
    <citation type="submission" date="2015-05" db="EMBL/GenBank/DDBJ databases">
        <title>Distinctive expansion of gene families associated with plant cell wall degradation and secondary metabolism in the genomes of grapevine trunk pathogens.</title>
        <authorList>
            <person name="Lawrence D.P."/>
            <person name="Travadon R."/>
            <person name="Rolshausen P.E."/>
            <person name="Baumgartner K."/>
        </authorList>
    </citation>
    <scope>NUCLEOTIDE SEQUENCE [LARGE SCALE GENOMIC DNA]</scope>
    <source>
        <strain evidence="9">DA912</strain>
    </source>
</reference>
<sequence>MSCLKRRLLGQVKSTLQIGSDCTVEPAGLAWRSNTFFIVSTVAVGLFTDLFLYGLVVPILPYMLQDRVGLPDDQVQSNVDGLLAAYAGASVLFSPVAGYIADKTSTRQAPFLLGLVALMLATLLLFLGSNIPVLVVARLLQGISGGFVWTIGLALCLETVGPENLGKTIGSTQIFSFISVGNLLAPLLGGVLYEKTGYAGVFSIGLAILAIDFIMRVLVIEKKVAKRYGAADSQPANDLEASQGQNTEGGDSGQALSEQGEEEPLLGKKQKNHFKLSKDQPAIARKITILPCMTDPRLLTALLVAFVQALLLGSFDATVPTTARELFGFDSLRGGMLFLPLGAFDLIIGPLAGWFVDRYGTKPCAVIGYGYLVPVLILLRLPRPGGKDQILLYGGLLALCGIGLAIIGAPSIVEAGSVVQKYHEANPDFFGDQGPYAQLYGLNSMVFSLGLAVGPAVSGEVKQELGYGNMNIVLASISFVTAALCFVWIGGKPRFLTDHMRQH</sequence>
<feature type="transmembrane region" description="Helical" evidence="7">
    <location>
        <begin position="335"/>
        <end position="356"/>
    </location>
</feature>
<reference evidence="9 10" key="2">
    <citation type="submission" date="2015-05" db="EMBL/GenBank/DDBJ databases">
        <authorList>
            <person name="Morales-Cruz A."/>
            <person name="Amrine K.C."/>
            <person name="Cantu D."/>
        </authorList>
    </citation>
    <scope>NUCLEOTIDE SEQUENCE [LARGE SCALE GENOMIC DNA]</scope>
    <source>
        <strain evidence="9">DA912</strain>
    </source>
</reference>
<dbReference type="AlphaFoldDB" id="A0A0G2FQ13"/>
<dbReference type="PROSITE" id="PS50850">
    <property type="entry name" value="MFS"/>
    <property type="match status" value="1"/>
</dbReference>
<dbReference type="Pfam" id="PF07690">
    <property type="entry name" value="MFS_1"/>
    <property type="match status" value="1"/>
</dbReference>
<feature type="transmembrane region" description="Helical" evidence="7">
    <location>
        <begin position="439"/>
        <end position="458"/>
    </location>
</feature>
<feature type="transmembrane region" description="Helical" evidence="7">
    <location>
        <begin position="199"/>
        <end position="219"/>
    </location>
</feature>
<evidence type="ECO:0000313" key="10">
    <source>
        <dbReference type="Proteomes" id="UP000034680"/>
    </source>
</evidence>
<accession>A0A0G2FQ13</accession>
<evidence type="ECO:0000313" key="9">
    <source>
        <dbReference type="EMBL" id="KKY36099.1"/>
    </source>
</evidence>
<feature type="transmembrane region" description="Helical" evidence="7">
    <location>
        <begin position="143"/>
        <end position="162"/>
    </location>
</feature>
<dbReference type="EMBL" id="LCUC01000139">
    <property type="protein sequence ID" value="KKY36099.1"/>
    <property type="molecule type" value="Genomic_DNA"/>
</dbReference>
<dbReference type="InterPro" id="IPR050930">
    <property type="entry name" value="MFS_Vesicular_Transporter"/>
</dbReference>
<protein>
    <submittedName>
        <fullName evidence="9">Putative membrane transporter</fullName>
    </submittedName>
</protein>
<keyword evidence="5 7" id="KW-0472">Membrane</keyword>
<comment type="caution">
    <text evidence="9">The sequence shown here is derived from an EMBL/GenBank/DDBJ whole genome shotgun (WGS) entry which is preliminary data.</text>
</comment>
<dbReference type="PANTHER" id="PTHR23506">
    <property type="entry name" value="GH10249P"/>
    <property type="match status" value="1"/>
</dbReference>
<evidence type="ECO:0000256" key="3">
    <source>
        <dbReference type="ARBA" id="ARBA00022692"/>
    </source>
</evidence>
<evidence type="ECO:0000256" key="5">
    <source>
        <dbReference type="ARBA" id="ARBA00023136"/>
    </source>
</evidence>
<dbReference type="STRING" id="1214573.A0A0G2FQ13"/>
<organism evidence="9 10">
    <name type="scientific">Diaporthe ampelina</name>
    <dbReference type="NCBI Taxonomy" id="1214573"/>
    <lineage>
        <taxon>Eukaryota</taxon>
        <taxon>Fungi</taxon>
        <taxon>Dikarya</taxon>
        <taxon>Ascomycota</taxon>
        <taxon>Pezizomycotina</taxon>
        <taxon>Sordariomycetes</taxon>
        <taxon>Sordariomycetidae</taxon>
        <taxon>Diaporthales</taxon>
        <taxon>Diaporthaceae</taxon>
        <taxon>Diaporthe</taxon>
    </lineage>
</organism>
<keyword evidence="10" id="KW-1185">Reference proteome</keyword>
<evidence type="ECO:0000259" key="8">
    <source>
        <dbReference type="PROSITE" id="PS50850"/>
    </source>
</evidence>
<feature type="transmembrane region" description="Helical" evidence="7">
    <location>
        <begin position="36"/>
        <end position="63"/>
    </location>
</feature>
<dbReference type="InterPro" id="IPR011701">
    <property type="entry name" value="MFS"/>
</dbReference>